<dbReference type="InterPro" id="IPR049537">
    <property type="entry name" value="RelB-like"/>
</dbReference>
<dbReference type="Proteomes" id="UP000184550">
    <property type="component" value="Unassembled WGS sequence"/>
</dbReference>
<keyword evidence="2" id="KW-1185">Reference proteome</keyword>
<evidence type="ECO:0008006" key="3">
    <source>
        <dbReference type="Google" id="ProtNLM"/>
    </source>
</evidence>
<comment type="caution">
    <text evidence="1">The sequence shown here is derived from an EMBL/GenBank/DDBJ whole genome shotgun (WGS) entry which is preliminary data.</text>
</comment>
<gene>
    <name evidence="1" type="ORF">PL8927_590053</name>
</gene>
<dbReference type="AlphaFoldDB" id="A0A7Z9BPC8"/>
<proteinExistence type="predicted"/>
<evidence type="ECO:0000313" key="1">
    <source>
        <dbReference type="EMBL" id="VXD17328.1"/>
    </source>
</evidence>
<organism evidence="1 2">
    <name type="scientific">Planktothrix serta PCC 8927</name>
    <dbReference type="NCBI Taxonomy" id="671068"/>
    <lineage>
        <taxon>Bacteria</taxon>
        <taxon>Bacillati</taxon>
        <taxon>Cyanobacteriota</taxon>
        <taxon>Cyanophyceae</taxon>
        <taxon>Oscillatoriophycideae</taxon>
        <taxon>Oscillatoriales</taxon>
        <taxon>Microcoleaceae</taxon>
        <taxon>Planktothrix</taxon>
    </lineage>
</organism>
<dbReference type="EMBL" id="CZCU02000134">
    <property type="protein sequence ID" value="VXD17328.1"/>
    <property type="molecule type" value="Genomic_DNA"/>
</dbReference>
<accession>A0A7Z9BPC8</accession>
<dbReference type="Pfam" id="PF18506">
    <property type="entry name" value="RelB-like"/>
    <property type="match status" value="1"/>
</dbReference>
<protein>
    <recommendedName>
        <fullName evidence="3">Prevent-host-death family protein</fullName>
    </recommendedName>
</protein>
<evidence type="ECO:0000313" key="2">
    <source>
        <dbReference type="Proteomes" id="UP000184550"/>
    </source>
</evidence>
<reference evidence="1" key="1">
    <citation type="submission" date="2019-10" db="EMBL/GenBank/DDBJ databases">
        <authorList>
            <consortium name="Genoscope - CEA"/>
            <person name="William W."/>
        </authorList>
    </citation>
    <scope>NUCLEOTIDE SEQUENCE [LARGE SCALE GENOMIC DNA]</scope>
    <source>
        <strain evidence="1">BBR_PRJEB10992</strain>
    </source>
</reference>
<name>A0A7Z9BPC8_9CYAN</name>
<sequence>MLLCTKYSTKSSSLIMLEIHKNYIVDENQNPIAVQIPIAEFEKIEEILEDYFLGKMMADEEDAEILSKSEALKYYQGLKESNVGC</sequence>